<keyword evidence="1 2" id="KW-0597">Phosphoprotein</keyword>
<dbReference type="Pfam" id="PF00072">
    <property type="entry name" value="Response_reg"/>
    <property type="match status" value="1"/>
</dbReference>
<evidence type="ECO:0000256" key="2">
    <source>
        <dbReference type="PROSITE-ProRule" id="PRU00169"/>
    </source>
</evidence>
<dbReference type="OrthoDB" id="5505368at2"/>
<dbReference type="eggNOG" id="COG2204">
    <property type="taxonomic scope" value="Bacteria"/>
</dbReference>
<organism evidence="4 5">
    <name type="scientific">Pseudomyxococcus hansupus</name>
    <dbReference type="NCBI Taxonomy" id="1297742"/>
    <lineage>
        <taxon>Bacteria</taxon>
        <taxon>Pseudomonadati</taxon>
        <taxon>Myxococcota</taxon>
        <taxon>Myxococcia</taxon>
        <taxon>Myxococcales</taxon>
        <taxon>Cystobacterineae</taxon>
        <taxon>Myxococcaceae</taxon>
        <taxon>Pseudomyxococcus</taxon>
    </lineage>
</organism>
<dbReference type="AlphaFoldDB" id="A0A0H4XDY6"/>
<feature type="domain" description="Response regulatory" evidence="3">
    <location>
        <begin position="2"/>
        <end position="115"/>
    </location>
</feature>
<dbReference type="Proteomes" id="UP000009026">
    <property type="component" value="Chromosome"/>
</dbReference>
<gene>
    <name evidence="4" type="ORF">A176_003194</name>
</gene>
<dbReference type="InterPro" id="IPR001789">
    <property type="entry name" value="Sig_transdc_resp-reg_receiver"/>
</dbReference>
<dbReference type="InterPro" id="IPR050595">
    <property type="entry name" value="Bact_response_regulator"/>
</dbReference>
<reference evidence="4 5" key="1">
    <citation type="journal article" date="2016" name="PLoS ONE">
        <title>Complete Genome Sequence and Comparative Genomics of a Novel Myxobacterium Myxococcus hansupus.</title>
        <authorList>
            <person name="Sharma G."/>
            <person name="Narwani T."/>
            <person name="Subramanian S."/>
        </authorList>
    </citation>
    <scope>NUCLEOTIDE SEQUENCE [LARGE SCALE GENOMIC DNA]</scope>
    <source>
        <strain evidence="5">mixupus</strain>
    </source>
</reference>
<accession>A0A0H4XDY6</accession>
<sequence length="225" mass="23682">MRVLLVEDDASLREGMGELISELAEVHAVSTGEEAVAALEAERFVLVITDLRISGGELGGRTVVEAARRRQQAVAIVSAATPDEVIQSIQPQVADAILLKPFQIEDIVSLVERFLALRQDCERLATLQAARPDAQAGEVAGSHSPLISRIAPSEAWLSVAPGGDFNWTFPMSPAGEGVRVIEGTLDVDGVSYAAPGYFFLGAGQVPRVRSPAGCLAVVVGLKGQG</sequence>
<dbReference type="PANTHER" id="PTHR44591:SF3">
    <property type="entry name" value="RESPONSE REGULATORY DOMAIN-CONTAINING PROTEIN"/>
    <property type="match status" value="1"/>
</dbReference>
<dbReference type="KEGG" id="mym:A176_003194"/>
<evidence type="ECO:0000313" key="5">
    <source>
        <dbReference type="Proteomes" id="UP000009026"/>
    </source>
</evidence>
<dbReference type="SMART" id="SM00448">
    <property type="entry name" value="REC"/>
    <property type="match status" value="1"/>
</dbReference>
<protein>
    <submittedName>
        <fullName evidence="4">Response regulator</fullName>
    </submittedName>
</protein>
<dbReference type="STRING" id="1297742.A176_003194"/>
<dbReference type="RefSeq" id="WP_002640053.1">
    <property type="nucleotide sequence ID" value="NZ_CP012109.1"/>
</dbReference>
<dbReference type="CDD" id="cd00156">
    <property type="entry name" value="REC"/>
    <property type="match status" value="1"/>
</dbReference>
<evidence type="ECO:0000259" key="3">
    <source>
        <dbReference type="PROSITE" id="PS50110"/>
    </source>
</evidence>
<evidence type="ECO:0000313" key="4">
    <source>
        <dbReference type="EMBL" id="AKQ66282.1"/>
    </source>
</evidence>
<dbReference type="Gene3D" id="3.40.50.2300">
    <property type="match status" value="1"/>
</dbReference>
<dbReference type="PROSITE" id="PS50110">
    <property type="entry name" value="RESPONSE_REGULATORY"/>
    <property type="match status" value="1"/>
</dbReference>
<dbReference type="InterPro" id="IPR011006">
    <property type="entry name" value="CheY-like_superfamily"/>
</dbReference>
<dbReference type="SUPFAM" id="SSF52172">
    <property type="entry name" value="CheY-like"/>
    <property type="match status" value="1"/>
</dbReference>
<dbReference type="PANTHER" id="PTHR44591">
    <property type="entry name" value="STRESS RESPONSE REGULATOR PROTEIN 1"/>
    <property type="match status" value="1"/>
</dbReference>
<feature type="modified residue" description="4-aspartylphosphate" evidence="2">
    <location>
        <position position="50"/>
    </location>
</feature>
<name>A0A0H4XDY6_9BACT</name>
<evidence type="ECO:0000256" key="1">
    <source>
        <dbReference type="ARBA" id="ARBA00022553"/>
    </source>
</evidence>
<proteinExistence type="predicted"/>
<dbReference type="EMBL" id="CP012109">
    <property type="protein sequence ID" value="AKQ66282.1"/>
    <property type="molecule type" value="Genomic_DNA"/>
</dbReference>
<dbReference type="PATRIC" id="fig|1297742.4.peg.3223"/>
<dbReference type="GO" id="GO:0000160">
    <property type="term" value="P:phosphorelay signal transduction system"/>
    <property type="evidence" value="ECO:0007669"/>
    <property type="project" value="InterPro"/>
</dbReference>
<keyword evidence="5" id="KW-1185">Reference proteome</keyword>